<evidence type="ECO:0000313" key="2">
    <source>
        <dbReference type="EMBL" id="KAI5325610.1"/>
    </source>
</evidence>
<protein>
    <submittedName>
        <fullName evidence="3">PREDICTED: LOC111013563</fullName>
    </submittedName>
</protein>
<gene>
    <name evidence="3" type="ORF">ALMOND_2B018492</name>
    <name evidence="2" type="ORF">L3X38_034684</name>
</gene>
<dbReference type="EMBL" id="JAJFAZ020000006">
    <property type="protein sequence ID" value="KAI5325610.1"/>
    <property type="molecule type" value="Genomic_DNA"/>
</dbReference>
<dbReference type="Proteomes" id="UP001054821">
    <property type="component" value="Chromosome 6"/>
</dbReference>
<sequence>MAERKRAKTTSTCSPLATVEEIQRRLVRPSSTSISPPPTSTFSSTDDFQSCHKAPDSSKFKLRTTTKKLEDYLDSVLLSQISSKLSRAKKVPETKLQKREVKDFEWPIDELKVLADSDKEDVNLKDDLDLTEEFGAGDVESCTPFRRSEQIAARRFKG</sequence>
<dbReference type="EMBL" id="CABIKO010000062">
    <property type="protein sequence ID" value="VVA22623.1"/>
    <property type="molecule type" value="Genomic_DNA"/>
</dbReference>
<organism evidence="3 4">
    <name type="scientific">Prunus dulcis</name>
    <name type="common">Almond</name>
    <name type="synonym">Amygdalus dulcis</name>
    <dbReference type="NCBI Taxonomy" id="3755"/>
    <lineage>
        <taxon>Eukaryota</taxon>
        <taxon>Viridiplantae</taxon>
        <taxon>Streptophyta</taxon>
        <taxon>Embryophyta</taxon>
        <taxon>Tracheophyta</taxon>
        <taxon>Spermatophyta</taxon>
        <taxon>Magnoliopsida</taxon>
        <taxon>eudicotyledons</taxon>
        <taxon>Gunneridae</taxon>
        <taxon>Pentapetalae</taxon>
        <taxon>rosids</taxon>
        <taxon>fabids</taxon>
        <taxon>Rosales</taxon>
        <taxon>Rosaceae</taxon>
        <taxon>Amygdaloideae</taxon>
        <taxon>Amygdaleae</taxon>
        <taxon>Prunus</taxon>
    </lineage>
</organism>
<dbReference type="InParanoid" id="A0A5E4F3S1"/>
<proteinExistence type="predicted"/>
<dbReference type="AlphaFoldDB" id="A0A5E4F3S1"/>
<evidence type="ECO:0000313" key="4">
    <source>
        <dbReference type="Proteomes" id="UP000327085"/>
    </source>
</evidence>
<reference evidence="4" key="2">
    <citation type="journal article" date="2020" name="Plant J.">
        <title>Transposons played a major role in the diversification between the closely related almond and peach genomes: results from the almond genome sequence.</title>
        <authorList>
            <person name="Alioto T."/>
            <person name="Alexiou K.G."/>
            <person name="Bardil A."/>
            <person name="Barteri F."/>
            <person name="Castanera R."/>
            <person name="Cruz F."/>
            <person name="Dhingra A."/>
            <person name="Duval H."/>
            <person name="Fernandez I Marti A."/>
            <person name="Frias L."/>
            <person name="Galan B."/>
            <person name="Garcia J.L."/>
            <person name="Howad W."/>
            <person name="Gomez-Garrido J."/>
            <person name="Gut M."/>
            <person name="Julca I."/>
            <person name="Morata J."/>
            <person name="Puigdomenech P."/>
            <person name="Ribeca P."/>
            <person name="Rubio Cabetas M.J."/>
            <person name="Vlasova A."/>
            <person name="Wirthensohn M."/>
            <person name="Garcia-Mas J."/>
            <person name="Gabaldon T."/>
            <person name="Casacuberta J.M."/>
            <person name="Arus P."/>
        </authorList>
    </citation>
    <scope>NUCLEOTIDE SEQUENCE [LARGE SCALE GENOMIC DNA]</scope>
    <source>
        <strain evidence="4">cv. Texas</strain>
    </source>
</reference>
<evidence type="ECO:0000256" key="1">
    <source>
        <dbReference type="SAM" id="MobiDB-lite"/>
    </source>
</evidence>
<keyword evidence="5" id="KW-1185">Reference proteome</keyword>
<dbReference type="Proteomes" id="UP000327085">
    <property type="component" value="Chromosome 6"/>
</dbReference>
<evidence type="ECO:0000313" key="5">
    <source>
        <dbReference type="Proteomes" id="UP001054821"/>
    </source>
</evidence>
<dbReference type="OMA" id="VKDFEWP"/>
<feature type="region of interest" description="Disordered" evidence="1">
    <location>
        <begin position="1"/>
        <end position="56"/>
    </location>
</feature>
<evidence type="ECO:0000313" key="3">
    <source>
        <dbReference type="EMBL" id="VVA22623.1"/>
    </source>
</evidence>
<feature type="compositionally biased region" description="Low complexity" evidence="1">
    <location>
        <begin position="29"/>
        <end position="45"/>
    </location>
</feature>
<reference evidence="3" key="1">
    <citation type="submission" date="2019-07" db="EMBL/GenBank/DDBJ databases">
        <authorList>
            <person name="Alioto T."/>
            <person name="Alioto T."/>
            <person name="Gomez Garrido J."/>
        </authorList>
    </citation>
    <scope>NUCLEOTIDE SEQUENCE</scope>
</reference>
<name>A0A5E4F3S1_PRUDU</name>
<dbReference type="Gramene" id="VVA22623">
    <property type="protein sequence ID" value="VVA22623"/>
    <property type="gene ID" value="Prudul26B018492"/>
</dbReference>
<accession>A0A5E4F3S1</accession>
<reference evidence="2 5" key="3">
    <citation type="journal article" date="2022" name="G3 (Bethesda)">
        <title>Whole-genome sequence and methylome profiling of the almond [Prunus dulcis (Mill.) D.A. Webb] cultivar 'Nonpareil'.</title>
        <authorList>
            <person name="D'Amico-Willman K.M."/>
            <person name="Ouma W.Z."/>
            <person name="Meulia T."/>
            <person name="Sideli G.M."/>
            <person name="Gradziel T.M."/>
            <person name="Fresnedo-Ramirez J."/>
        </authorList>
    </citation>
    <scope>NUCLEOTIDE SEQUENCE [LARGE SCALE GENOMIC DNA]</scope>
    <source>
        <strain evidence="2">Clone GOH B32 T37-40</strain>
    </source>
</reference>